<evidence type="ECO:0000313" key="2">
    <source>
        <dbReference type="Proteomes" id="UP000001589"/>
    </source>
</evidence>
<organism evidence="1 2">
    <name type="scientific">Prochlorococcus marinus (strain MIT 9515)</name>
    <dbReference type="NCBI Taxonomy" id="167542"/>
    <lineage>
        <taxon>Bacteria</taxon>
        <taxon>Bacillati</taxon>
        <taxon>Cyanobacteriota</taxon>
        <taxon>Cyanophyceae</taxon>
        <taxon>Synechococcales</taxon>
        <taxon>Prochlorococcaceae</taxon>
        <taxon>Prochlorococcus</taxon>
    </lineage>
</organism>
<proteinExistence type="predicted"/>
<name>A2BXM5_PROM5</name>
<dbReference type="EMBL" id="CP000552">
    <property type="protein sequence ID" value="ABM72536.1"/>
    <property type="molecule type" value="Genomic_DNA"/>
</dbReference>
<protein>
    <submittedName>
        <fullName evidence="1">Uncharacterized protein</fullName>
    </submittedName>
</protein>
<dbReference type="eggNOG" id="COG3170">
    <property type="taxonomic scope" value="Bacteria"/>
</dbReference>
<dbReference type="Proteomes" id="UP000001589">
    <property type="component" value="Chromosome"/>
</dbReference>
<dbReference type="KEGG" id="pmc:P9515_13291"/>
<accession>A2BXM5</accession>
<gene>
    <name evidence="1" type="ordered locus">P9515_13291</name>
</gene>
<reference evidence="1 2" key="1">
    <citation type="journal article" date="2007" name="PLoS Genet.">
        <title>Patterns and implications of gene gain and loss in the evolution of Prochlorococcus.</title>
        <authorList>
            <person name="Kettler G.C."/>
            <person name="Martiny A.C."/>
            <person name="Huang K."/>
            <person name="Zucker J."/>
            <person name="Coleman M.L."/>
            <person name="Rodrigue S."/>
            <person name="Chen F."/>
            <person name="Lapidus A."/>
            <person name="Ferriera S."/>
            <person name="Johnson J."/>
            <person name="Steglich C."/>
            <person name="Church G.M."/>
            <person name="Richardson P."/>
            <person name="Chisholm S.W."/>
        </authorList>
    </citation>
    <scope>NUCLEOTIDE SEQUENCE [LARGE SCALE GENOMIC DNA]</scope>
    <source>
        <strain evidence="1 2">MIT 9515</strain>
    </source>
</reference>
<dbReference type="AlphaFoldDB" id="A2BXM5"/>
<dbReference type="HOGENOM" id="CLU_862939_0_0_3"/>
<evidence type="ECO:0000313" key="1">
    <source>
        <dbReference type="EMBL" id="ABM72536.1"/>
    </source>
</evidence>
<sequence>MRLFFFIFIFTQLLNSLVVFAEKDKKESREINSIRWEKVQEKNSNNLEKIIWKSYKDDESYFQNEIDLKPNIENLNDYRNKGKDKDKDIFTQSLNKRNRLLNFGGITVSNALIPNEGTSQINLNYDSKGNLFGFYGYSLSNIFQLELSAGSFDGVSLVDNKHSSLQRTFLSKNNFNYRVGGKLLILSPQNFDPFWMTFRTSFGSNEKTNQGYLITELINTIRINDKVVFNISPKYFFSEIETFGAVGISSYINLLDNLQLIPEINTSLKNEQDFSSSLGLRYSFRPGKSIDLYYSNAAGVQDIGQLLEDKVYRFGIKLNFIF</sequence>
<dbReference type="OrthoDB" id="542299at2"/>